<organism evidence="6 7">
    <name type="scientific">Geodia barretti</name>
    <name type="common">Barrett's horny sponge</name>
    <dbReference type="NCBI Taxonomy" id="519541"/>
    <lineage>
        <taxon>Eukaryota</taxon>
        <taxon>Metazoa</taxon>
        <taxon>Porifera</taxon>
        <taxon>Demospongiae</taxon>
        <taxon>Heteroscleromorpha</taxon>
        <taxon>Tetractinellida</taxon>
        <taxon>Astrophorina</taxon>
        <taxon>Geodiidae</taxon>
        <taxon>Geodia</taxon>
    </lineage>
</organism>
<keyword evidence="6" id="KW-0675">Receptor</keyword>
<dbReference type="PROSITE" id="PS50031">
    <property type="entry name" value="EH"/>
    <property type="match status" value="3"/>
</dbReference>
<protein>
    <submittedName>
        <fullName evidence="6">Epidermal growth factor receptor substrate 15</fullName>
    </submittedName>
</protein>
<dbReference type="AlphaFoldDB" id="A0AA35TJK1"/>
<dbReference type="GO" id="GO:0016197">
    <property type="term" value="P:endosomal transport"/>
    <property type="evidence" value="ECO:0007669"/>
    <property type="project" value="TreeGrafter"/>
</dbReference>
<evidence type="ECO:0000256" key="1">
    <source>
        <dbReference type="ARBA" id="ARBA00022837"/>
    </source>
</evidence>
<dbReference type="SMART" id="SM00027">
    <property type="entry name" value="EH"/>
    <property type="match status" value="3"/>
</dbReference>
<dbReference type="CDD" id="cd00052">
    <property type="entry name" value="EH"/>
    <property type="match status" value="3"/>
</dbReference>
<accession>A0AA35TJK1</accession>
<dbReference type="InterPro" id="IPR018247">
    <property type="entry name" value="EF_Hand_1_Ca_BS"/>
</dbReference>
<dbReference type="InterPro" id="IPR002048">
    <property type="entry name" value="EF_hand_dom"/>
</dbReference>
<dbReference type="GO" id="GO:0005737">
    <property type="term" value="C:cytoplasm"/>
    <property type="evidence" value="ECO:0007669"/>
    <property type="project" value="TreeGrafter"/>
</dbReference>
<evidence type="ECO:0000313" key="6">
    <source>
        <dbReference type="EMBL" id="CAI8048111.1"/>
    </source>
</evidence>
<feature type="compositionally biased region" description="Low complexity" evidence="3">
    <location>
        <begin position="372"/>
        <end position="412"/>
    </location>
</feature>
<dbReference type="PROSITE" id="PS00018">
    <property type="entry name" value="EF_HAND_1"/>
    <property type="match status" value="1"/>
</dbReference>
<evidence type="ECO:0000256" key="3">
    <source>
        <dbReference type="SAM" id="MobiDB-lite"/>
    </source>
</evidence>
<gene>
    <name evidence="6" type="ORF">GBAR_LOCUS26570</name>
</gene>
<dbReference type="Gene3D" id="1.10.238.10">
    <property type="entry name" value="EF-hand"/>
    <property type="match status" value="3"/>
</dbReference>
<feature type="domain" description="EH" evidence="4">
    <location>
        <begin position="272"/>
        <end position="361"/>
    </location>
</feature>
<name>A0AA35TJK1_GEOBA</name>
<proteinExistence type="predicted"/>
<dbReference type="PROSITE" id="PS50222">
    <property type="entry name" value="EF_HAND_2"/>
    <property type="match status" value="2"/>
</dbReference>
<dbReference type="SUPFAM" id="SSF47473">
    <property type="entry name" value="EF-hand"/>
    <property type="match status" value="3"/>
</dbReference>
<dbReference type="PANTHER" id="PTHR11216">
    <property type="entry name" value="EH DOMAIN"/>
    <property type="match status" value="1"/>
</dbReference>
<dbReference type="EMBL" id="CASHTH010003702">
    <property type="protein sequence ID" value="CAI8048111.1"/>
    <property type="molecule type" value="Genomic_DNA"/>
</dbReference>
<evidence type="ECO:0000256" key="2">
    <source>
        <dbReference type="SAM" id="Coils"/>
    </source>
</evidence>
<sequence length="637" mass="69123">MSSLPPLTQLAGNHGTLFEGYFQPLDVTRNGRIDASSAAAFLKKSQLGDSVLHKIWDLSDPNGRGYLDRQGFYAALRLVAACQLGKEPSLSLITLSDPPPRLMGIDSTTFAGFAQKKWTIEPEDKLRYDKMFQGMNPVGGKLSGEKARPVMMASKLPVDALGKIWNLSDLDRDGQLDSEEFAVAMRLIQLCQAGELLPPSLPASIIPLSKRTGVGVGTGVAGVGVGVTGVGGMMSLGTGIHPSPSPSPVPPTSSSSSPTLTRKQEWVVTAETKAKYDKYFEGIDKDKDGLVSGDEARGLFMASNLSSNVLAHVWNLCDSQKRGRLNVEQFALAMHLIAEKVRGKELPTELAPNMIPPSLRGKSPTSSVAAPSGQALPPSFSSSSLSSVSGTPSATSLLPSSSSSSSIPVLPTMTSSAPPLSVSSAFGPVAPVPAGSVESGPASGESDTGFGSDFSAIKELDTLTHEITGVKNEKVRLQEDIRLKQELIKTRKGEIKGLQEESSTSMKQREELEREKGQYLAKLDQLDTQRAQTESQIAETKQKCRDEQEEIERLKVQLSQQETSKRAQGEELEGLKVQLENLKKEERDYKQRVRSRNSWLVFHGVLCVRWRQGRQSLRSFKKLIRPDILKSKRLATR</sequence>
<feature type="region of interest" description="Disordered" evidence="3">
    <location>
        <begin position="236"/>
        <end position="263"/>
    </location>
</feature>
<evidence type="ECO:0000259" key="5">
    <source>
        <dbReference type="PROSITE" id="PS50222"/>
    </source>
</evidence>
<keyword evidence="7" id="KW-1185">Reference proteome</keyword>
<feature type="region of interest" description="Disordered" evidence="3">
    <location>
        <begin position="348"/>
        <end position="419"/>
    </location>
</feature>
<comment type="caution">
    <text evidence="6">The sequence shown here is derived from an EMBL/GenBank/DDBJ whole genome shotgun (WGS) entry which is preliminary data.</text>
</comment>
<feature type="domain" description="EF-hand" evidence="5">
    <location>
        <begin position="271"/>
        <end position="306"/>
    </location>
</feature>
<dbReference type="Pfam" id="PF12763">
    <property type="entry name" value="EH"/>
    <property type="match status" value="3"/>
</dbReference>
<evidence type="ECO:0000259" key="4">
    <source>
        <dbReference type="PROSITE" id="PS50031"/>
    </source>
</evidence>
<dbReference type="GO" id="GO:0005886">
    <property type="term" value="C:plasma membrane"/>
    <property type="evidence" value="ECO:0007669"/>
    <property type="project" value="TreeGrafter"/>
</dbReference>
<reference evidence="6" key="1">
    <citation type="submission" date="2023-03" db="EMBL/GenBank/DDBJ databases">
        <authorList>
            <person name="Steffen K."/>
            <person name="Cardenas P."/>
        </authorList>
    </citation>
    <scope>NUCLEOTIDE SEQUENCE</scope>
</reference>
<dbReference type="Proteomes" id="UP001174909">
    <property type="component" value="Unassembled WGS sequence"/>
</dbReference>
<dbReference type="SMART" id="SM00054">
    <property type="entry name" value="EFh"/>
    <property type="match status" value="4"/>
</dbReference>
<dbReference type="PANTHER" id="PTHR11216:SF174">
    <property type="entry name" value="GH06923P"/>
    <property type="match status" value="1"/>
</dbReference>
<feature type="domain" description="EH" evidence="4">
    <location>
        <begin position="124"/>
        <end position="212"/>
    </location>
</feature>
<feature type="domain" description="EH" evidence="4">
    <location>
        <begin position="14"/>
        <end position="103"/>
    </location>
</feature>
<dbReference type="GO" id="GO:0006897">
    <property type="term" value="P:endocytosis"/>
    <property type="evidence" value="ECO:0007669"/>
    <property type="project" value="TreeGrafter"/>
</dbReference>
<keyword evidence="2" id="KW-0175">Coiled coil</keyword>
<feature type="coiled-coil region" evidence="2">
    <location>
        <begin position="460"/>
        <end position="592"/>
    </location>
</feature>
<dbReference type="InterPro" id="IPR000261">
    <property type="entry name" value="EH_dom"/>
</dbReference>
<dbReference type="GO" id="GO:0005509">
    <property type="term" value="F:calcium ion binding"/>
    <property type="evidence" value="ECO:0007669"/>
    <property type="project" value="InterPro"/>
</dbReference>
<evidence type="ECO:0000313" key="7">
    <source>
        <dbReference type="Proteomes" id="UP001174909"/>
    </source>
</evidence>
<dbReference type="InterPro" id="IPR011992">
    <property type="entry name" value="EF-hand-dom_pair"/>
</dbReference>
<keyword evidence="1" id="KW-0106">Calcium</keyword>
<feature type="domain" description="EF-hand" evidence="5">
    <location>
        <begin position="156"/>
        <end position="191"/>
    </location>
</feature>